<dbReference type="EMBL" id="CP071793">
    <property type="protein sequence ID" value="QTD48589.1"/>
    <property type="molecule type" value="Genomic_DNA"/>
</dbReference>
<evidence type="ECO:0000313" key="2">
    <source>
        <dbReference type="EMBL" id="QTD48589.1"/>
    </source>
</evidence>
<dbReference type="KEGG" id="scor:J3U87_23660"/>
<name>A0A8A4TEQ8_SULCO</name>
<feature type="chain" id="PRO_5035211024" evidence="1">
    <location>
        <begin position="21"/>
        <end position="206"/>
    </location>
</feature>
<keyword evidence="3" id="KW-1185">Reference proteome</keyword>
<dbReference type="RefSeq" id="WP_237378241.1">
    <property type="nucleotide sequence ID" value="NZ_CP071793.1"/>
</dbReference>
<organism evidence="2 3">
    <name type="scientific">Sulfidibacter corallicola</name>
    <dbReference type="NCBI Taxonomy" id="2818388"/>
    <lineage>
        <taxon>Bacteria</taxon>
        <taxon>Pseudomonadati</taxon>
        <taxon>Acidobacteriota</taxon>
        <taxon>Holophagae</taxon>
        <taxon>Acanthopleuribacterales</taxon>
        <taxon>Acanthopleuribacteraceae</taxon>
        <taxon>Sulfidibacter</taxon>
    </lineage>
</organism>
<sequence>MQRNISKLLALLALSGIALAAAEVSHITHFSVVSDSVENPVSIHNAVIAAQAEVIPTTFGVYTPGTHHESHSVEVVALKMGDVAHIAPVLPGAYSVEQVAPPSVDGVHTRGVHLRDHVVEHVTLSPHGVDHVASSLSGRALHEGVSFLWVHDPHVLPLPRDHLDGLVVLNPQGVVHVETVVHGSSRADSVIHTPIQQEGGLYPQAT</sequence>
<feature type="signal peptide" evidence="1">
    <location>
        <begin position="1"/>
        <end position="20"/>
    </location>
</feature>
<proteinExistence type="predicted"/>
<evidence type="ECO:0000256" key="1">
    <source>
        <dbReference type="SAM" id="SignalP"/>
    </source>
</evidence>
<dbReference type="AlphaFoldDB" id="A0A8A4TEQ8"/>
<protein>
    <submittedName>
        <fullName evidence="2">Uncharacterized protein</fullName>
    </submittedName>
</protein>
<gene>
    <name evidence="2" type="ORF">J3U87_23660</name>
</gene>
<evidence type="ECO:0000313" key="3">
    <source>
        <dbReference type="Proteomes" id="UP000663929"/>
    </source>
</evidence>
<reference evidence="2" key="1">
    <citation type="submission" date="2021-03" db="EMBL/GenBank/DDBJ databases">
        <title>Acanthopleuribacteraceae sp. M133.</title>
        <authorList>
            <person name="Wang G."/>
        </authorList>
    </citation>
    <scope>NUCLEOTIDE SEQUENCE</scope>
    <source>
        <strain evidence="2">M133</strain>
    </source>
</reference>
<dbReference type="Proteomes" id="UP000663929">
    <property type="component" value="Chromosome"/>
</dbReference>
<keyword evidence="1" id="KW-0732">Signal</keyword>
<accession>A0A8A4TEQ8</accession>